<evidence type="ECO:0000259" key="2">
    <source>
        <dbReference type="PROSITE" id="PS50110"/>
    </source>
</evidence>
<reference evidence="3 4" key="2">
    <citation type="submission" date="2018-03" db="EMBL/GenBank/DDBJ databases">
        <authorList>
            <person name="Keele B.F."/>
        </authorList>
    </citation>
    <scope>NUCLEOTIDE SEQUENCE [LARGE SCALE GENOMIC DNA]</scope>
    <source>
        <strain evidence="3 4">CCALA 016</strain>
    </source>
</reference>
<evidence type="ECO:0000313" key="3">
    <source>
        <dbReference type="EMBL" id="PSF36060.1"/>
    </source>
</evidence>
<comment type="caution">
    <text evidence="3">The sequence shown here is derived from an EMBL/GenBank/DDBJ whole genome shotgun (WGS) entry which is preliminary data.</text>
</comment>
<organism evidence="3 4">
    <name type="scientific">Aphanothece hegewaldii CCALA 016</name>
    <dbReference type="NCBI Taxonomy" id="2107694"/>
    <lineage>
        <taxon>Bacteria</taxon>
        <taxon>Bacillati</taxon>
        <taxon>Cyanobacteriota</taxon>
        <taxon>Cyanophyceae</taxon>
        <taxon>Oscillatoriophycideae</taxon>
        <taxon>Chroococcales</taxon>
        <taxon>Aphanothecaceae</taxon>
        <taxon>Aphanothece</taxon>
    </lineage>
</organism>
<sequence length="220" mass="25283">MSNDSELSSKILVIDDHALILDGTLDLLKKQYPEARMITAQTATEAREKIEMYKPTLVIMDLSLPETQGLTPTVEVGLQLLQYLMKNFPQLNLIVQSSYIKALVRLKHEIDSHQGGFTIADKGLSEKEMLMRVNWAIQGVTHTKEIKNGLEVKPEWLEVLRLAFEEGLQDKAIAKQINVSERMVRHYWTKLQDVLEIYPEDDKNLRILTLKRSREEGLID</sequence>
<dbReference type="Gene3D" id="3.40.50.2300">
    <property type="match status" value="1"/>
</dbReference>
<dbReference type="Gene3D" id="1.10.10.10">
    <property type="entry name" value="Winged helix-like DNA-binding domain superfamily/Winged helix DNA-binding domain"/>
    <property type="match status" value="1"/>
</dbReference>
<keyword evidence="4" id="KW-1185">Reference proteome</keyword>
<dbReference type="Proteomes" id="UP000239001">
    <property type="component" value="Unassembled WGS sequence"/>
</dbReference>
<dbReference type="AlphaFoldDB" id="A0A2T1LWA5"/>
<proteinExistence type="predicted"/>
<feature type="domain" description="Response regulatory" evidence="2">
    <location>
        <begin position="10"/>
        <end position="137"/>
    </location>
</feature>
<protein>
    <submittedName>
        <fullName evidence="3">Response regulator</fullName>
    </submittedName>
</protein>
<dbReference type="Pfam" id="PF00072">
    <property type="entry name" value="Response_reg"/>
    <property type="match status" value="1"/>
</dbReference>
<name>A0A2T1LWA5_9CHRO</name>
<feature type="modified residue" description="4-aspartylphosphate" evidence="1">
    <location>
        <position position="61"/>
    </location>
</feature>
<dbReference type="GO" id="GO:0000160">
    <property type="term" value="P:phosphorelay signal transduction system"/>
    <property type="evidence" value="ECO:0007669"/>
    <property type="project" value="InterPro"/>
</dbReference>
<dbReference type="InterPro" id="IPR036388">
    <property type="entry name" value="WH-like_DNA-bd_sf"/>
</dbReference>
<dbReference type="InterPro" id="IPR011006">
    <property type="entry name" value="CheY-like_superfamily"/>
</dbReference>
<dbReference type="InterPro" id="IPR051015">
    <property type="entry name" value="EvgA-like"/>
</dbReference>
<gene>
    <name evidence="3" type="ORF">C7H19_15065</name>
</gene>
<keyword evidence="1" id="KW-0597">Phosphoprotein</keyword>
<evidence type="ECO:0000256" key="1">
    <source>
        <dbReference type="PROSITE-ProRule" id="PRU00169"/>
    </source>
</evidence>
<dbReference type="PANTHER" id="PTHR45566">
    <property type="entry name" value="HTH-TYPE TRANSCRIPTIONAL REGULATOR YHJB-RELATED"/>
    <property type="match status" value="1"/>
</dbReference>
<dbReference type="SUPFAM" id="SSF52172">
    <property type="entry name" value="CheY-like"/>
    <property type="match status" value="1"/>
</dbReference>
<dbReference type="PROSITE" id="PS50110">
    <property type="entry name" value="RESPONSE_REGULATORY"/>
    <property type="match status" value="1"/>
</dbReference>
<dbReference type="EMBL" id="PXOH01000016">
    <property type="protein sequence ID" value="PSF36060.1"/>
    <property type="molecule type" value="Genomic_DNA"/>
</dbReference>
<dbReference type="PANTHER" id="PTHR45566:SF1">
    <property type="entry name" value="HTH-TYPE TRANSCRIPTIONAL REGULATOR YHJB-RELATED"/>
    <property type="match status" value="1"/>
</dbReference>
<dbReference type="OrthoDB" id="495017at2"/>
<dbReference type="InterPro" id="IPR001789">
    <property type="entry name" value="Sig_transdc_resp-reg_receiver"/>
</dbReference>
<reference evidence="3 4" key="1">
    <citation type="submission" date="2018-03" db="EMBL/GenBank/DDBJ databases">
        <title>The ancient ancestry and fast evolution of plastids.</title>
        <authorList>
            <person name="Moore K.R."/>
            <person name="Magnabosco C."/>
            <person name="Momper L."/>
            <person name="Gold D.A."/>
            <person name="Bosak T."/>
            <person name="Fournier G.P."/>
        </authorList>
    </citation>
    <scope>NUCLEOTIDE SEQUENCE [LARGE SCALE GENOMIC DNA]</scope>
    <source>
        <strain evidence="3 4">CCALA 016</strain>
    </source>
</reference>
<accession>A0A2T1LWA5</accession>
<dbReference type="RefSeq" id="WP_106457706.1">
    <property type="nucleotide sequence ID" value="NZ_PXOH01000016.1"/>
</dbReference>
<evidence type="ECO:0000313" key="4">
    <source>
        <dbReference type="Proteomes" id="UP000239001"/>
    </source>
</evidence>